<dbReference type="Proteomes" id="UP001497623">
    <property type="component" value="Unassembled WGS sequence"/>
</dbReference>
<evidence type="ECO:0000313" key="2">
    <source>
        <dbReference type="EMBL" id="CAL4071337.1"/>
    </source>
</evidence>
<dbReference type="InterPro" id="IPR050863">
    <property type="entry name" value="CenT-Element_Derived"/>
</dbReference>
<proteinExistence type="predicted"/>
<organism evidence="2 3">
    <name type="scientific">Meganyctiphanes norvegica</name>
    <name type="common">Northern krill</name>
    <name type="synonym">Thysanopoda norvegica</name>
    <dbReference type="NCBI Taxonomy" id="48144"/>
    <lineage>
        <taxon>Eukaryota</taxon>
        <taxon>Metazoa</taxon>
        <taxon>Ecdysozoa</taxon>
        <taxon>Arthropoda</taxon>
        <taxon>Crustacea</taxon>
        <taxon>Multicrustacea</taxon>
        <taxon>Malacostraca</taxon>
        <taxon>Eumalacostraca</taxon>
        <taxon>Eucarida</taxon>
        <taxon>Euphausiacea</taxon>
        <taxon>Euphausiidae</taxon>
        <taxon>Meganyctiphanes</taxon>
    </lineage>
</organism>
<name>A0AAV2Q7U5_MEGNR</name>
<dbReference type="PANTHER" id="PTHR19303:SF73">
    <property type="entry name" value="PROTEIN PDC2"/>
    <property type="match status" value="1"/>
</dbReference>
<comment type="caution">
    <text evidence="2">The sequence shown here is derived from an EMBL/GenBank/DDBJ whole genome shotgun (WGS) entry which is preliminary data.</text>
</comment>
<evidence type="ECO:0000259" key="1">
    <source>
        <dbReference type="Pfam" id="PF03184"/>
    </source>
</evidence>
<feature type="non-terminal residue" evidence="2">
    <location>
        <position position="156"/>
    </location>
</feature>
<accession>A0AAV2Q7U5</accession>
<dbReference type="GO" id="GO:0005634">
    <property type="term" value="C:nucleus"/>
    <property type="evidence" value="ECO:0007669"/>
    <property type="project" value="TreeGrafter"/>
</dbReference>
<dbReference type="GO" id="GO:0003677">
    <property type="term" value="F:DNA binding"/>
    <property type="evidence" value="ECO:0007669"/>
    <property type="project" value="TreeGrafter"/>
</dbReference>
<dbReference type="EMBL" id="CAXKWB010003975">
    <property type="protein sequence ID" value="CAL4071337.1"/>
    <property type="molecule type" value="Genomic_DNA"/>
</dbReference>
<feature type="domain" description="DDE-1" evidence="1">
    <location>
        <begin position="5"/>
        <end position="141"/>
    </location>
</feature>
<sequence length="156" mass="17979">KKPMKARVTVLIGCSAAGLKFKPLVIGKSIRPLCFRRMNMADLPVLYYHQESAWMSSELFTDYFIEEIVPTIKKHFPQQRVIVTMDNATCHPPSLNDIDDLIDVQFLPPNTTSLIQPCDQQVIFSLKSRVRNVYFSKLLTYVRTHAEADNPYQNFL</sequence>
<dbReference type="InterPro" id="IPR036397">
    <property type="entry name" value="RNaseH_sf"/>
</dbReference>
<feature type="non-terminal residue" evidence="2">
    <location>
        <position position="1"/>
    </location>
</feature>
<keyword evidence="3" id="KW-1185">Reference proteome</keyword>
<protein>
    <recommendedName>
        <fullName evidence="1">DDE-1 domain-containing protein</fullName>
    </recommendedName>
</protein>
<dbReference type="AlphaFoldDB" id="A0AAV2Q7U5"/>
<dbReference type="PANTHER" id="PTHR19303">
    <property type="entry name" value="TRANSPOSON"/>
    <property type="match status" value="1"/>
</dbReference>
<dbReference type="InterPro" id="IPR004875">
    <property type="entry name" value="DDE_SF_endonuclease_dom"/>
</dbReference>
<reference evidence="2 3" key="1">
    <citation type="submission" date="2024-05" db="EMBL/GenBank/DDBJ databases">
        <authorList>
            <person name="Wallberg A."/>
        </authorList>
    </citation>
    <scope>NUCLEOTIDE SEQUENCE [LARGE SCALE GENOMIC DNA]</scope>
</reference>
<dbReference type="Gene3D" id="3.30.420.10">
    <property type="entry name" value="Ribonuclease H-like superfamily/Ribonuclease H"/>
    <property type="match status" value="1"/>
</dbReference>
<evidence type="ECO:0000313" key="3">
    <source>
        <dbReference type="Proteomes" id="UP001497623"/>
    </source>
</evidence>
<dbReference type="Pfam" id="PF03184">
    <property type="entry name" value="DDE_1"/>
    <property type="match status" value="1"/>
</dbReference>
<gene>
    <name evidence="2" type="ORF">MNOR_LOCUS8508</name>
</gene>